<dbReference type="AlphaFoldDB" id="A0A8J7LXW6"/>
<evidence type="ECO:0000256" key="1">
    <source>
        <dbReference type="SAM" id="Phobius"/>
    </source>
</evidence>
<keyword evidence="1" id="KW-0472">Membrane</keyword>
<dbReference type="Pfam" id="PF03372">
    <property type="entry name" value="Exo_endo_phos"/>
    <property type="match status" value="1"/>
</dbReference>
<dbReference type="Gene3D" id="3.60.10.10">
    <property type="entry name" value="Endonuclease/exonuclease/phosphatase"/>
    <property type="match status" value="1"/>
</dbReference>
<name>A0A8J7LXW6_9FLAO</name>
<keyword evidence="4" id="KW-1185">Reference proteome</keyword>
<organism evidence="3 4">
    <name type="scientific">Snuella sedimenti</name>
    <dbReference type="NCBI Taxonomy" id="2798802"/>
    <lineage>
        <taxon>Bacteria</taxon>
        <taxon>Pseudomonadati</taxon>
        <taxon>Bacteroidota</taxon>
        <taxon>Flavobacteriia</taxon>
        <taxon>Flavobacteriales</taxon>
        <taxon>Flavobacteriaceae</taxon>
        <taxon>Snuella</taxon>
    </lineage>
</organism>
<evidence type="ECO:0000313" key="4">
    <source>
        <dbReference type="Proteomes" id="UP000610931"/>
    </source>
</evidence>
<dbReference type="Proteomes" id="UP000610931">
    <property type="component" value="Unassembled WGS sequence"/>
</dbReference>
<dbReference type="GO" id="GO:0004519">
    <property type="term" value="F:endonuclease activity"/>
    <property type="evidence" value="ECO:0007669"/>
    <property type="project" value="UniProtKB-KW"/>
</dbReference>
<evidence type="ECO:0000313" key="3">
    <source>
        <dbReference type="EMBL" id="MBJ6367481.1"/>
    </source>
</evidence>
<accession>A0A8J7LXW6</accession>
<keyword evidence="3" id="KW-0255">Endonuclease</keyword>
<protein>
    <submittedName>
        <fullName evidence="3">Endonuclease/exonuclease/phosphatase family protein</fullName>
    </submittedName>
</protein>
<dbReference type="RefSeq" id="WP_199114134.1">
    <property type="nucleotide sequence ID" value="NZ_JAELVQ010000004.1"/>
</dbReference>
<dbReference type="PANTHER" id="PTHR41349">
    <property type="match status" value="1"/>
</dbReference>
<keyword evidence="3" id="KW-0540">Nuclease</keyword>
<comment type="caution">
    <text evidence="3">The sequence shown here is derived from an EMBL/GenBank/DDBJ whole genome shotgun (WGS) entry which is preliminary data.</text>
</comment>
<dbReference type="SUPFAM" id="SSF56219">
    <property type="entry name" value="DNase I-like"/>
    <property type="match status" value="1"/>
</dbReference>
<keyword evidence="3" id="KW-0378">Hydrolase</keyword>
<proteinExistence type="predicted"/>
<gene>
    <name evidence="3" type="ORF">JF259_05200</name>
</gene>
<dbReference type="InterPro" id="IPR005135">
    <property type="entry name" value="Endo/exonuclease/phosphatase"/>
</dbReference>
<dbReference type="EMBL" id="JAELVQ010000004">
    <property type="protein sequence ID" value="MBJ6367481.1"/>
    <property type="molecule type" value="Genomic_DNA"/>
</dbReference>
<feature type="domain" description="Endonuclease/exonuclease/phosphatase" evidence="2">
    <location>
        <begin position="53"/>
        <end position="355"/>
    </location>
</feature>
<dbReference type="PROSITE" id="PS51257">
    <property type="entry name" value="PROKAR_LIPOPROTEIN"/>
    <property type="match status" value="1"/>
</dbReference>
<dbReference type="InterPro" id="IPR036691">
    <property type="entry name" value="Endo/exonu/phosph_ase_sf"/>
</dbReference>
<feature type="transmembrane region" description="Helical" evidence="1">
    <location>
        <begin position="12"/>
        <end position="28"/>
    </location>
</feature>
<keyword evidence="1" id="KW-1133">Transmembrane helix</keyword>
<keyword evidence="1" id="KW-0812">Transmembrane</keyword>
<sequence>MDNLTKKLKTSFIYIIVIIVSYGCNSLGSKKTEEQRELSLNSEASVSIAFKVLSLNIWKEEAEGAFEALVEVILQSQADIMMFCEVNNAKDFGEQMVGALKNKGKTYYYFDSGISTMVLSKWPIKDGSETISKAVGQLITKAIVDLGENKSLTVYAAHLDYTHYACYLPRGYDGNSWKKLPEPIVDVNLILQENLASVRDEAIDVFVKDAKQEQDKGNIILLAGDFNEPSHLDWTEATKNQFDHNGAIVPWQNSLTLQENGYLDAYRVKYPNPVTHPGFTWPAFTADVELSELSWAKEADERDRIDFIYYNKNERLVLEDVIIVGPSESILKGERMEEGASDKFLEPMGKWLTDHKGVLATFKIK</sequence>
<dbReference type="PANTHER" id="PTHR41349:SF1">
    <property type="entry name" value="PROTEIN CBG08683"/>
    <property type="match status" value="1"/>
</dbReference>
<reference evidence="3" key="1">
    <citation type="submission" date="2020-12" db="EMBL/GenBank/DDBJ databases">
        <title>Snuella sp. nov., isolated from sediment in Incheon.</title>
        <authorList>
            <person name="Kim W."/>
        </authorList>
    </citation>
    <scope>NUCLEOTIDE SEQUENCE</scope>
    <source>
        <strain evidence="3">CAU 1569</strain>
    </source>
</reference>
<evidence type="ECO:0000259" key="2">
    <source>
        <dbReference type="Pfam" id="PF03372"/>
    </source>
</evidence>